<feature type="non-terminal residue" evidence="7">
    <location>
        <position position="1"/>
    </location>
</feature>
<dbReference type="AlphaFoldDB" id="A0A812M040"/>
<keyword evidence="8" id="KW-1185">Reference proteome</keyword>
<reference evidence="7" key="1">
    <citation type="submission" date="2021-02" db="EMBL/GenBank/DDBJ databases">
        <authorList>
            <person name="Dougan E. K."/>
            <person name="Rhodes N."/>
            <person name="Thang M."/>
            <person name="Chan C."/>
        </authorList>
    </citation>
    <scope>NUCLEOTIDE SEQUENCE</scope>
</reference>
<dbReference type="Proteomes" id="UP000649617">
    <property type="component" value="Unassembled WGS sequence"/>
</dbReference>
<evidence type="ECO:0000256" key="4">
    <source>
        <dbReference type="ARBA" id="ARBA00023136"/>
    </source>
</evidence>
<name>A0A812M040_SYMPI</name>
<feature type="non-terminal residue" evidence="7">
    <location>
        <position position="59"/>
    </location>
</feature>
<keyword evidence="4 5" id="KW-0472">Membrane</keyword>
<evidence type="ECO:0000256" key="1">
    <source>
        <dbReference type="ARBA" id="ARBA00004141"/>
    </source>
</evidence>
<evidence type="ECO:0000256" key="3">
    <source>
        <dbReference type="ARBA" id="ARBA00022989"/>
    </source>
</evidence>
<protein>
    <submittedName>
        <fullName evidence="7">HET-E1 protein</fullName>
    </submittedName>
</protein>
<evidence type="ECO:0000313" key="8">
    <source>
        <dbReference type="Proteomes" id="UP000649617"/>
    </source>
</evidence>
<evidence type="ECO:0000313" key="7">
    <source>
        <dbReference type="EMBL" id="CAE7255441.1"/>
    </source>
</evidence>
<sequence>DLKHYANILRLLRLIRVVKQLKQFPRVQFMVRTVSRMVNAAGDILQLLGVLLFFFSALS</sequence>
<dbReference type="GO" id="GO:0016020">
    <property type="term" value="C:membrane"/>
    <property type="evidence" value="ECO:0007669"/>
    <property type="project" value="UniProtKB-SubCell"/>
</dbReference>
<keyword evidence="3 5" id="KW-1133">Transmembrane helix</keyword>
<evidence type="ECO:0000259" key="6">
    <source>
        <dbReference type="Pfam" id="PF00520"/>
    </source>
</evidence>
<comment type="caution">
    <text evidence="7">The sequence shown here is derived from an EMBL/GenBank/DDBJ whole genome shotgun (WGS) entry which is preliminary data.</text>
</comment>
<dbReference type="Pfam" id="PF00520">
    <property type="entry name" value="Ion_trans"/>
    <property type="match status" value="1"/>
</dbReference>
<dbReference type="InterPro" id="IPR005821">
    <property type="entry name" value="Ion_trans_dom"/>
</dbReference>
<gene>
    <name evidence="7" type="primary">HET-E1</name>
    <name evidence="7" type="ORF">SPIL2461_LOCUS5133</name>
</gene>
<feature type="transmembrane region" description="Helical" evidence="5">
    <location>
        <begin position="38"/>
        <end position="58"/>
    </location>
</feature>
<keyword evidence="2 5" id="KW-0812">Transmembrane</keyword>
<accession>A0A812M040</accession>
<organism evidence="7 8">
    <name type="scientific">Symbiodinium pilosum</name>
    <name type="common">Dinoflagellate</name>
    <dbReference type="NCBI Taxonomy" id="2952"/>
    <lineage>
        <taxon>Eukaryota</taxon>
        <taxon>Sar</taxon>
        <taxon>Alveolata</taxon>
        <taxon>Dinophyceae</taxon>
        <taxon>Suessiales</taxon>
        <taxon>Symbiodiniaceae</taxon>
        <taxon>Symbiodinium</taxon>
    </lineage>
</organism>
<evidence type="ECO:0000256" key="5">
    <source>
        <dbReference type="SAM" id="Phobius"/>
    </source>
</evidence>
<feature type="domain" description="Ion transport" evidence="6">
    <location>
        <begin position="7"/>
        <end position="58"/>
    </location>
</feature>
<proteinExistence type="predicted"/>
<evidence type="ECO:0000256" key="2">
    <source>
        <dbReference type="ARBA" id="ARBA00022692"/>
    </source>
</evidence>
<comment type="subcellular location">
    <subcellularLocation>
        <location evidence="1">Membrane</location>
        <topology evidence="1">Multi-pass membrane protein</topology>
    </subcellularLocation>
</comment>
<dbReference type="GO" id="GO:0005216">
    <property type="term" value="F:monoatomic ion channel activity"/>
    <property type="evidence" value="ECO:0007669"/>
    <property type="project" value="InterPro"/>
</dbReference>
<dbReference type="EMBL" id="CAJNIZ010007121">
    <property type="protein sequence ID" value="CAE7255441.1"/>
    <property type="molecule type" value="Genomic_DNA"/>
</dbReference>